<gene>
    <name evidence="1" type="primary">Dmoj\GI23395</name>
    <name evidence="1" type="ORF">Dmoj_GI23395</name>
</gene>
<reference evidence="1 2" key="1">
    <citation type="journal article" date="2007" name="Nature">
        <title>Evolution of genes and genomes on the Drosophila phylogeny.</title>
        <authorList>
            <consortium name="Drosophila 12 Genomes Consortium"/>
            <person name="Clark A.G."/>
            <person name="Eisen M.B."/>
            <person name="Smith D.R."/>
            <person name="Bergman C.M."/>
            <person name="Oliver B."/>
            <person name="Markow T.A."/>
            <person name="Kaufman T.C."/>
            <person name="Kellis M."/>
            <person name="Gelbart W."/>
            <person name="Iyer V.N."/>
            <person name="Pollard D.A."/>
            <person name="Sackton T.B."/>
            <person name="Larracuente A.M."/>
            <person name="Singh N.D."/>
            <person name="Abad J.P."/>
            <person name="Abt D.N."/>
            <person name="Adryan B."/>
            <person name="Aguade M."/>
            <person name="Akashi H."/>
            <person name="Anderson W.W."/>
            <person name="Aquadro C.F."/>
            <person name="Ardell D.H."/>
            <person name="Arguello R."/>
            <person name="Artieri C.G."/>
            <person name="Barbash D.A."/>
            <person name="Barker D."/>
            <person name="Barsanti P."/>
            <person name="Batterham P."/>
            <person name="Batzoglou S."/>
            <person name="Begun D."/>
            <person name="Bhutkar A."/>
            <person name="Blanco E."/>
            <person name="Bosak S.A."/>
            <person name="Bradley R.K."/>
            <person name="Brand A.D."/>
            <person name="Brent M.R."/>
            <person name="Brooks A.N."/>
            <person name="Brown R.H."/>
            <person name="Butlin R.K."/>
            <person name="Caggese C."/>
            <person name="Calvi B.R."/>
            <person name="Bernardo de Carvalho A."/>
            <person name="Caspi A."/>
            <person name="Castrezana S."/>
            <person name="Celniker S.E."/>
            <person name="Chang J.L."/>
            <person name="Chapple C."/>
            <person name="Chatterji S."/>
            <person name="Chinwalla A."/>
            <person name="Civetta A."/>
            <person name="Clifton S.W."/>
            <person name="Comeron J.M."/>
            <person name="Costello J.C."/>
            <person name="Coyne J.A."/>
            <person name="Daub J."/>
            <person name="David R.G."/>
            <person name="Delcher A.L."/>
            <person name="Delehaunty K."/>
            <person name="Do C.B."/>
            <person name="Ebling H."/>
            <person name="Edwards K."/>
            <person name="Eickbush T."/>
            <person name="Evans J.D."/>
            <person name="Filipski A."/>
            <person name="Findeiss S."/>
            <person name="Freyhult E."/>
            <person name="Fulton L."/>
            <person name="Fulton R."/>
            <person name="Garcia A.C."/>
            <person name="Gardiner A."/>
            <person name="Garfield D.A."/>
            <person name="Garvin B.E."/>
            <person name="Gibson G."/>
            <person name="Gilbert D."/>
            <person name="Gnerre S."/>
            <person name="Godfrey J."/>
            <person name="Good R."/>
            <person name="Gotea V."/>
            <person name="Gravely B."/>
            <person name="Greenberg A.J."/>
            <person name="Griffiths-Jones S."/>
            <person name="Gross S."/>
            <person name="Guigo R."/>
            <person name="Gustafson E.A."/>
            <person name="Haerty W."/>
            <person name="Hahn M.W."/>
            <person name="Halligan D.L."/>
            <person name="Halpern A.L."/>
            <person name="Halter G.M."/>
            <person name="Han M.V."/>
            <person name="Heger A."/>
            <person name="Hillier L."/>
            <person name="Hinrichs A.S."/>
            <person name="Holmes I."/>
            <person name="Hoskins R.A."/>
            <person name="Hubisz M.J."/>
            <person name="Hultmark D."/>
            <person name="Huntley M.A."/>
            <person name="Jaffe D.B."/>
            <person name="Jagadeeshan S."/>
            <person name="Jeck W.R."/>
            <person name="Johnson J."/>
            <person name="Jones C.D."/>
            <person name="Jordan W.C."/>
            <person name="Karpen G.H."/>
            <person name="Kataoka E."/>
            <person name="Keightley P.D."/>
            <person name="Kheradpour P."/>
            <person name="Kirkness E.F."/>
            <person name="Koerich L.B."/>
            <person name="Kristiansen K."/>
            <person name="Kudrna D."/>
            <person name="Kulathinal R.J."/>
            <person name="Kumar S."/>
            <person name="Kwok R."/>
            <person name="Lander E."/>
            <person name="Langley C.H."/>
            <person name="Lapoint R."/>
            <person name="Lazzaro B.P."/>
            <person name="Lee S.J."/>
            <person name="Levesque L."/>
            <person name="Li R."/>
            <person name="Lin C.F."/>
            <person name="Lin M.F."/>
            <person name="Lindblad-Toh K."/>
            <person name="Llopart A."/>
            <person name="Long M."/>
            <person name="Low L."/>
            <person name="Lozovsky E."/>
            <person name="Lu J."/>
            <person name="Luo M."/>
            <person name="Machado C.A."/>
            <person name="Makalowski W."/>
            <person name="Marzo M."/>
            <person name="Matsuda M."/>
            <person name="Matzkin L."/>
            <person name="McAllister B."/>
            <person name="McBride C.S."/>
            <person name="McKernan B."/>
            <person name="McKernan K."/>
            <person name="Mendez-Lago M."/>
            <person name="Minx P."/>
            <person name="Mollenhauer M.U."/>
            <person name="Montooth K."/>
            <person name="Mount S.M."/>
            <person name="Mu X."/>
            <person name="Myers E."/>
            <person name="Negre B."/>
            <person name="Newfeld S."/>
            <person name="Nielsen R."/>
            <person name="Noor M.A."/>
            <person name="O'Grady P."/>
            <person name="Pachter L."/>
            <person name="Papaceit M."/>
            <person name="Parisi M.J."/>
            <person name="Parisi M."/>
            <person name="Parts L."/>
            <person name="Pedersen J.S."/>
            <person name="Pesole G."/>
            <person name="Phillippy A.M."/>
            <person name="Ponting C.P."/>
            <person name="Pop M."/>
            <person name="Porcelli D."/>
            <person name="Powell J.R."/>
            <person name="Prohaska S."/>
            <person name="Pruitt K."/>
            <person name="Puig M."/>
            <person name="Quesneville H."/>
            <person name="Ram K.R."/>
            <person name="Rand D."/>
            <person name="Rasmussen M.D."/>
            <person name="Reed L.K."/>
            <person name="Reenan R."/>
            <person name="Reily A."/>
            <person name="Remington K.A."/>
            <person name="Rieger T.T."/>
            <person name="Ritchie M.G."/>
            <person name="Robin C."/>
            <person name="Rogers Y.H."/>
            <person name="Rohde C."/>
            <person name="Rozas J."/>
            <person name="Rubenfield M.J."/>
            <person name="Ruiz A."/>
            <person name="Russo S."/>
            <person name="Salzberg S.L."/>
            <person name="Sanchez-Gracia A."/>
            <person name="Saranga D.J."/>
            <person name="Sato H."/>
            <person name="Schaeffer S.W."/>
            <person name="Schatz M.C."/>
            <person name="Schlenke T."/>
            <person name="Schwartz R."/>
            <person name="Segarra C."/>
            <person name="Singh R.S."/>
            <person name="Sirot L."/>
            <person name="Sirota M."/>
            <person name="Sisneros N.B."/>
            <person name="Smith C.D."/>
            <person name="Smith T.F."/>
            <person name="Spieth J."/>
            <person name="Stage D.E."/>
            <person name="Stark A."/>
            <person name="Stephan W."/>
            <person name="Strausberg R.L."/>
            <person name="Strempel S."/>
            <person name="Sturgill D."/>
            <person name="Sutton G."/>
            <person name="Sutton G.G."/>
            <person name="Tao W."/>
            <person name="Teichmann S."/>
            <person name="Tobari Y.N."/>
            <person name="Tomimura Y."/>
            <person name="Tsolas J.M."/>
            <person name="Valente V.L."/>
            <person name="Venter E."/>
            <person name="Venter J.C."/>
            <person name="Vicario S."/>
            <person name="Vieira F.G."/>
            <person name="Vilella A.J."/>
            <person name="Villasante A."/>
            <person name="Walenz B."/>
            <person name="Wang J."/>
            <person name="Wasserman M."/>
            <person name="Watts T."/>
            <person name="Wilson D."/>
            <person name="Wilson R.K."/>
            <person name="Wing R.A."/>
            <person name="Wolfner M.F."/>
            <person name="Wong A."/>
            <person name="Wong G.K."/>
            <person name="Wu C.I."/>
            <person name="Wu G."/>
            <person name="Yamamoto D."/>
            <person name="Yang H.P."/>
            <person name="Yang S.P."/>
            <person name="Yorke J.A."/>
            <person name="Yoshida K."/>
            <person name="Zdobnov E."/>
            <person name="Zhang P."/>
            <person name="Zhang Y."/>
            <person name="Zimin A.V."/>
            <person name="Baldwin J."/>
            <person name="Abdouelleil A."/>
            <person name="Abdulkadir J."/>
            <person name="Abebe A."/>
            <person name="Abera B."/>
            <person name="Abreu J."/>
            <person name="Acer S.C."/>
            <person name="Aftuck L."/>
            <person name="Alexander A."/>
            <person name="An P."/>
            <person name="Anderson E."/>
            <person name="Anderson S."/>
            <person name="Arachi H."/>
            <person name="Azer M."/>
            <person name="Bachantsang P."/>
            <person name="Barry A."/>
            <person name="Bayul T."/>
            <person name="Berlin A."/>
            <person name="Bessette D."/>
            <person name="Bloom T."/>
            <person name="Blye J."/>
            <person name="Boguslavskiy L."/>
            <person name="Bonnet C."/>
            <person name="Boukhgalter B."/>
            <person name="Bourzgui I."/>
            <person name="Brown A."/>
            <person name="Cahill P."/>
            <person name="Channer S."/>
            <person name="Cheshatsang Y."/>
            <person name="Chuda L."/>
            <person name="Citroen M."/>
            <person name="Collymore A."/>
            <person name="Cooke P."/>
            <person name="Costello M."/>
            <person name="D'Aco K."/>
            <person name="Daza R."/>
            <person name="De Haan G."/>
            <person name="DeGray S."/>
            <person name="DeMaso C."/>
            <person name="Dhargay N."/>
            <person name="Dooley K."/>
            <person name="Dooley E."/>
            <person name="Doricent M."/>
            <person name="Dorje P."/>
            <person name="Dorjee K."/>
            <person name="Dupes A."/>
            <person name="Elong R."/>
            <person name="Falk J."/>
            <person name="Farina A."/>
            <person name="Faro S."/>
            <person name="Ferguson D."/>
            <person name="Fisher S."/>
            <person name="Foley C.D."/>
            <person name="Franke A."/>
            <person name="Friedrich D."/>
            <person name="Gadbois L."/>
            <person name="Gearin G."/>
            <person name="Gearin C.R."/>
            <person name="Giannoukos G."/>
            <person name="Goode T."/>
            <person name="Graham J."/>
            <person name="Grandbois E."/>
            <person name="Grewal S."/>
            <person name="Gyaltsen K."/>
            <person name="Hafez N."/>
            <person name="Hagos B."/>
            <person name="Hall J."/>
            <person name="Henson C."/>
            <person name="Hollinger A."/>
            <person name="Honan T."/>
            <person name="Huard M.D."/>
            <person name="Hughes L."/>
            <person name="Hurhula B."/>
            <person name="Husby M.E."/>
            <person name="Kamat A."/>
            <person name="Kanga B."/>
            <person name="Kashin S."/>
            <person name="Khazanovich D."/>
            <person name="Kisner P."/>
            <person name="Lance K."/>
            <person name="Lara M."/>
            <person name="Lee W."/>
            <person name="Lennon N."/>
            <person name="Letendre F."/>
            <person name="LeVine R."/>
            <person name="Lipovsky A."/>
            <person name="Liu X."/>
            <person name="Liu J."/>
            <person name="Liu S."/>
            <person name="Lokyitsang T."/>
            <person name="Lokyitsang Y."/>
            <person name="Lubonja R."/>
            <person name="Lui A."/>
            <person name="MacDonald P."/>
            <person name="Magnisalis V."/>
            <person name="Maru K."/>
            <person name="Matthews C."/>
            <person name="McCusker W."/>
            <person name="McDonough S."/>
            <person name="Mehta T."/>
            <person name="Meldrim J."/>
            <person name="Meneus L."/>
            <person name="Mihai O."/>
            <person name="Mihalev A."/>
            <person name="Mihova T."/>
            <person name="Mittelman R."/>
            <person name="Mlenga V."/>
            <person name="Montmayeur A."/>
            <person name="Mulrain L."/>
            <person name="Navidi A."/>
            <person name="Naylor J."/>
            <person name="Negash T."/>
            <person name="Nguyen T."/>
            <person name="Nguyen N."/>
            <person name="Nicol R."/>
            <person name="Norbu C."/>
            <person name="Norbu N."/>
            <person name="Novod N."/>
            <person name="O'Neill B."/>
            <person name="Osman S."/>
            <person name="Markiewicz E."/>
            <person name="Oyono O.L."/>
            <person name="Patti C."/>
            <person name="Phunkhang P."/>
            <person name="Pierre F."/>
            <person name="Priest M."/>
            <person name="Raghuraman S."/>
            <person name="Rege F."/>
            <person name="Reyes R."/>
            <person name="Rise C."/>
            <person name="Rogov P."/>
            <person name="Ross K."/>
            <person name="Ryan E."/>
            <person name="Settipalli S."/>
            <person name="Shea T."/>
            <person name="Sherpa N."/>
            <person name="Shi L."/>
            <person name="Shih D."/>
            <person name="Sparrow T."/>
            <person name="Spaulding J."/>
            <person name="Stalker J."/>
            <person name="Stange-Thomann N."/>
            <person name="Stavropoulos S."/>
            <person name="Stone C."/>
            <person name="Strader C."/>
            <person name="Tesfaye S."/>
            <person name="Thomson T."/>
            <person name="Thoulutsang Y."/>
            <person name="Thoulutsang D."/>
            <person name="Topham K."/>
            <person name="Topping I."/>
            <person name="Tsamla T."/>
            <person name="Vassiliev H."/>
            <person name="Vo A."/>
            <person name="Wangchuk T."/>
            <person name="Wangdi T."/>
            <person name="Weiand M."/>
            <person name="Wilkinson J."/>
            <person name="Wilson A."/>
            <person name="Yadav S."/>
            <person name="Young G."/>
            <person name="Yu Q."/>
            <person name="Zembek L."/>
            <person name="Zhong D."/>
            <person name="Zimmer A."/>
            <person name="Zwirko Z."/>
            <person name="Jaffe D.B."/>
            <person name="Alvarez P."/>
            <person name="Brockman W."/>
            <person name="Butler J."/>
            <person name="Chin C."/>
            <person name="Gnerre S."/>
            <person name="Grabherr M."/>
            <person name="Kleber M."/>
            <person name="Mauceli E."/>
            <person name="MacCallum I."/>
        </authorList>
    </citation>
    <scope>NUCLEOTIDE SEQUENCE [LARGE SCALE GENOMIC DNA]</scope>
    <source>
        <strain evidence="2">Tucson 15081-1352.22</strain>
    </source>
</reference>
<dbReference type="EMBL" id="CH933806">
    <property type="protein sequence ID" value="EDW14328.2"/>
    <property type="molecule type" value="Genomic_DNA"/>
</dbReference>
<dbReference type="OrthoDB" id="7858812at2759"/>
<dbReference type="Proteomes" id="UP000009192">
    <property type="component" value="Unassembled WGS sequence"/>
</dbReference>
<sequence length="269" mass="30758">MDTIDDCAMLVGFDQQLDYVEQMLQKADKYNIRLVTEIDNLKNIVQANQKILHNLQSNEAHMKALLEDNQKADLHAKMISCAKRLKRKLFVTVSLLDELEAEDIPIDCKEEQGSESSLSQQMNGLGPSLVSIGNELKSLSEDKLNEIREASLLSQSSCKGSNKERRCWTHCRTLNQNDLHAKELIELRKATELLLQAFNQSNSVTVEIIYRNHIMERVKSMLDKSERLDLKSKILNTIKILSKKLLRALIKQKELHFSNGLMKVCPILN</sequence>
<dbReference type="AlphaFoldDB" id="B4K7Z4"/>
<dbReference type="HOGENOM" id="CLU_110406_0_0_1"/>
<keyword evidence="2" id="KW-1185">Reference proteome</keyword>
<protein>
    <submittedName>
        <fullName evidence="1">Uncharacterized protein, isoform B</fullName>
    </submittedName>
</protein>
<accession>B4K7Z4</accession>
<evidence type="ECO:0000313" key="1">
    <source>
        <dbReference type="EMBL" id="EDW14328.2"/>
    </source>
</evidence>
<evidence type="ECO:0000313" key="2">
    <source>
        <dbReference type="Proteomes" id="UP000009192"/>
    </source>
</evidence>
<dbReference type="InParanoid" id="B4K7Z4"/>
<proteinExistence type="predicted"/>
<organism evidence="1 2">
    <name type="scientific">Drosophila mojavensis</name>
    <name type="common">Fruit fly</name>
    <dbReference type="NCBI Taxonomy" id="7230"/>
    <lineage>
        <taxon>Eukaryota</taxon>
        <taxon>Metazoa</taxon>
        <taxon>Ecdysozoa</taxon>
        <taxon>Arthropoda</taxon>
        <taxon>Hexapoda</taxon>
        <taxon>Insecta</taxon>
        <taxon>Pterygota</taxon>
        <taxon>Neoptera</taxon>
        <taxon>Endopterygota</taxon>
        <taxon>Diptera</taxon>
        <taxon>Brachycera</taxon>
        <taxon>Muscomorpha</taxon>
        <taxon>Ephydroidea</taxon>
        <taxon>Drosophilidae</taxon>
        <taxon>Drosophila</taxon>
    </lineage>
</organism>
<name>B4K7Z4_DROMO</name>
<dbReference type="KEGG" id="dmo:Dmoj_GI23395"/>